<dbReference type="EMBL" id="BAABIM010000001">
    <property type="protein sequence ID" value="GAA4673432.1"/>
    <property type="molecule type" value="Genomic_DNA"/>
</dbReference>
<dbReference type="PANTHER" id="PTHR32125:SF4">
    <property type="entry name" value="2-C-METHYL-D-ERYTHRITOL 4-PHOSPHATE CYTIDYLYLTRANSFERASE, CHLOROPLASTIC"/>
    <property type="match status" value="1"/>
</dbReference>
<dbReference type="Proteomes" id="UP001500621">
    <property type="component" value="Unassembled WGS sequence"/>
</dbReference>
<dbReference type="SUPFAM" id="SSF53448">
    <property type="entry name" value="Nucleotide-diphospho-sugar transferases"/>
    <property type="match status" value="1"/>
</dbReference>
<evidence type="ECO:0000313" key="3">
    <source>
        <dbReference type="EMBL" id="GAA4673432.1"/>
    </source>
</evidence>
<sequence>MTAAAVVVLAAGSGTRVGAEVNKVLLPLGSRPVLAWSVLDALTLPEVTRVVVVVRDDEHDAVAGALGAHLADVLGPDDERTVVLVSGGATRHASEQAALAVLAPDVEAGLVDVVAVHDGARPLAGPGLLTRVLEEARRSGGALPTVPLGPVLGGPARGAHGHRELHGVQTPQAFRAAELLAAYAAAREAGVEGTDTAATLERFAPDLVVAAVPGARTNLKITWPEDVGLAARLLDGLLDGVSGATRGS</sequence>
<dbReference type="InterPro" id="IPR029044">
    <property type="entry name" value="Nucleotide-diphossugar_trans"/>
</dbReference>
<evidence type="ECO:0000313" key="4">
    <source>
        <dbReference type="Proteomes" id="UP001500621"/>
    </source>
</evidence>
<accession>A0ABP8VXA0</accession>
<keyword evidence="1" id="KW-0808">Transferase</keyword>
<dbReference type="InterPro" id="IPR050088">
    <property type="entry name" value="IspD/TarI_cytidylyltransf_bact"/>
</dbReference>
<keyword evidence="2 3" id="KW-0548">Nucleotidyltransferase</keyword>
<dbReference type="PANTHER" id="PTHR32125">
    <property type="entry name" value="2-C-METHYL-D-ERYTHRITOL 4-PHOSPHATE CYTIDYLYLTRANSFERASE, CHLOROPLASTIC"/>
    <property type="match status" value="1"/>
</dbReference>
<organism evidence="3 4">
    <name type="scientific">Nocardioides nanhaiensis</name>
    <dbReference type="NCBI Taxonomy" id="1476871"/>
    <lineage>
        <taxon>Bacteria</taxon>
        <taxon>Bacillati</taxon>
        <taxon>Actinomycetota</taxon>
        <taxon>Actinomycetes</taxon>
        <taxon>Propionibacteriales</taxon>
        <taxon>Nocardioidaceae</taxon>
        <taxon>Nocardioides</taxon>
    </lineage>
</organism>
<dbReference type="RefSeq" id="WP_345262879.1">
    <property type="nucleotide sequence ID" value="NZ_BAABIM010000001.1"/>
</dbReference>
<comment type="caution">
    <text evidence="3">The sequence shown here is derived from an EMBL/GenBank/DDBJ whole genome shotgun (WGS) entry which is preliminary data.</text>
</comment>
<evidence type="ECO:0000256" key="2">
    <source>
        <dbReference type="ARBA" id="ARBA00022695"/>
    </source>
</evidence>
<keyword evidence="4" id="KW-1185">Reference proteome</keyword>
<dbReference type="Gene3D" id="3.90.550.10">
    <property type="entry name" value="Spore Coat Polysaccharide Biosynthesis Protein SpsA, Chain A"/>
    <property type="match status" value="1"/>
</dbReference>
<dbReference type="Pfam" id="PF01128">
    <property type="entry name" value="IspD"/>
    <property type="match status" value="1"/>
</dbReference>
<proteinExistence type="predicted"/>
<gene>
    <name evidence="3" type="ORF">GCM10023226_08020</name>
</gene>
<name>A0ABP8VXA0_9ACTN</name>
<dbReference type="InterPro" id="IPR034683">
    <property type="entry name" value="IspD/TarI"/>
</dbReference>
<evidence type="ECO:0000256" key="1">
    <source>
        <dbReference type="ARBA" id="ARBA00022679"/>
    </source>
</evidence>
<dbReference type="GO" id="GO:0016779">
    <property type="term" value="F:nucleotidyltransferase activity"/>
    <property type="evidence" value="ECO:0007669"/>
    <property type="project" value="UniProtKB-KW"/>
</dbReference>
<reference evidence="4" key="1">
    <citation type="journal article" date="2019" name="Int. J. Syst. Evol. Microbiol.">
        <title>The Global Catalogue of Microorganisms (GCM) 10K type strain sequencing project: providing services to taxonomists for standard genome sequencing and annotation.</title>
        <authorList>
            <consortium name="The Broad Institute Genomics Platform"/>
            <consortium name="The Broad Institute Genome Sequencing Center for Infectious Disease"/>
            <person name="Wu L."/>
            <person name="Ma J."/>
        </authorList>
    </citation>
    <scope>NUCLEOTIDE SEQUENCE [LARGE SCALE GENOMIC DNA]</scope>
    <source>
        <strain evidence="4">JCM 18127</strain>
    </source>
</reference>
<protein>
    <submittedName>
        <fullName evidence="3">IspD/TarI family cytidylyltransferase</fullName>
    </submittedName>
</protein>